<feature type="domain" description="C2" evidence="16">
    <location>
        <begin position="442"/>
        <end position="563"/>
    </location>
</feature>
<feature type="compositionally biased region" description="Basic and acidic residues" evidence="14">
    <location>
        <begin position="580"/>
        <end position="592"/>
    </location>
</feature>
<evidence type="ECO:0000256" key="2">
    <source>
        <dbReference type="ARBA" id="ARBA00004477"/>
    </source>
</evidence>
<evidence type="ECO:0000256" key="9">
    <source>
        <dbReference type="ARBA" id="ARBA00022837"/>
    </source>
</evidence>
<dbReference type="PANTHER" id="PTHR45761:SF1">
    <property type="entry name" value="EXTENDED SYNAPTOTAGMIN-LIKE PROTEIN 2, ISOFORM C"/>
    <property type="match status" value="1"/>
</dbReference>
<gene>
    <name evidence="18" type="ORF">Pcinc_020410</name>
</gene>
<dbReference type="GO" id="GO:0005886">
    <property type="term" value="C:plasma membrane"/>
    <property type="evidence" value="ECO:0007669"/>
    <property type="project" value="UniProtKB-SubCell"/>
</dbReference>
<evidence type="ECO:0000256" key="12">
    <source>
        <dbReference type="ARBA" id="ARBA00023121"/>
    </source>
</evidence>
<dbReference type="GO" id="GO:0005509">
    <property type="term" value="F:calcium ion binding"/>
    <property type="evidence" value="ECO:0007669"/>
    <property type="project" value="TreeGrafter"/>
</dbReference>
<dbReference type="GO" id="GO:0006869">
    <property type="term" value="P:lipid transport"/>
    <property type="evidence" value="ECO:0007669"/>
    <property type="project" value="UniProtKB-KW"/>
</dbReference>
<keyword evidence="10 15" id="KW-1133">Transmembrane helix</keyword>
<dbReference type="SMART" id="SM00239">
    <property type="entry name" value="C2"/>
    <property type="match status" value="3"/>
</dbReference>
<feature type="domain" description="SMP-LTD" evidence="17">
    <location>
        <begin position="116"/>
        <end position="294"/>
    </location>
</feature>
<keyword evidence="9" id="KW-0106">Calcium</keyword>
<dbReference type="Proteomes" id="UP001286313">
    <property type="component" value="Unassembled WGS sequence"/>
</dbReference>
<keyword evidence="13 15" id="KW-0472">Membrane</keyword>
<dbReference type="PROSITE" id="PS51847">
    <property type="entry name" value="SMP"/>
    <property type="match status" value="1"/>
</dbReference>
<evidence type="ECO:0000256" key="13">
    <source>
        <dbReference type="ARBA" id="ARBA00023136"/>
    </source>
</evidence>
<dbReference type="PROSITE" id="PS50004">
    <property type="entry name" value="C2"/>
    <property type="match status" value="3"/>
</dbReference>
<feature type="domain" description="C2" evidence="16">
    <location>
        <begin position="713"/>
        <end position="835"/>
    </location>
</feature>
<dbReference type="InterPro" id="IPR039010">
    <property type="entry name" value="Synaptotagmin_SMP"/>
</dbReference>
<feature type="domain" description="C2" evidence="16">
    <location>
        <begin position="287"/>
        <end position="413"/>
    </location>
</feature>
<evidence type="ECO:0000259" key="17">
    <source>
        <dbReference type="PROSITE" id="PS51847"/>
    </source>
</evidence>
<keyword evidence="4" id="KW-0813">Transport</keyword>
<dbReference type="InterPro" id="IPR051634">
    <property type="entry name" value="Extended_Synaptotagmin"/>
</dbReference>
<feature type="compositionally biased region" description="Basic and acidic residues" evidence="14">
    <location>
        <begin position="652"/>
        <end position="669"/>
    </location>
</feature>
<protein>
    <submittedName>
        <fullName evidence="18">Uncharacterized protein</fullName>
    </submittedName>
</protein>
<evidence type="ECO:0000313" key="18">
    <source>
        <dbReference type="EMBL" id="KAK3874659.1"/>
    </source>
</evidence>
<keyword evidence="6" id="KW-0479">Metal-binding</keyword>
<evidence type="ECO:0000256" key="3">
    <source>
        <dbReference type="ARBA" id="ARBA00005867"/>
    </source>
</evidence>
<dbReference type="PANTHER" id="PTHR45761">
    <property type="entry name" value="EXTENDED SYNAPTOTAGMIN-LIKE PROTEIN 2, ISOFORM C"/>
    <property type="match status" value="1"/>
</dbReference>
<evidence type="ECO:0000256" key="4">
    <source>
        <dbReference type="ARBA" id="ARBA00022448"/>
    </source>
</evidence>
<dbReference type="EMBL" id="JAWQEG010002084">
    <property type="protein sequence ID" value="KAK3874659.1"/>
    <property type="molecule type" value="Genomic_DNA"/>
</dbReference>
<dbReference type="InterPro" id="IPR037733">
    <property type="entry name" value="Ext_Synaptotagmin_C2A"/>
</dbReference>
<accession>A0AAE1KJ45</accession>
<evidence type="ECO:0000313" key="19">
    <source>
        <dbReference type="Proteomes" id="UP001286313"/>
    </source>
</evidence>
<comment type="caution">
    <text evidence="18">The sequence shown here is derived from an EMBL/GenBank/DDBJ whole genome shotgun (WGS) entry which is preliminary data.</text>
</comment>
<keyword evidence="11" id="KW-0445">Lipid transport</keyword>
<dbReference type="GO" id="GO:0005789">
    <property type="term" value="C:endoplasmic reticulum membrane"/>
    <property type="evidence" value="ECO:0007669"/>
    <property type="project" value="UniProtKB-SubCell"/>
</dbReference>
<dbReference type="InterPro" id="IPR031468">
    <property type="entry name" value="SMP_LBD"/>
</dbReference>
<keyword evidence="19" id="KW-1185">Reference proteome</keyword>
<keyword evidence="5 15" id="KW-0812">Transmembrane</keyword>
<dbReference type="GO" id="GO:0031210">
    <property type="term" value="F:phosphatidylcholine binding"/>
    <property type="evidence" value="ECO:0007669"/>
    <property type="project" value="TreeGrafter"/>
</dbReference>
<keyword evidence="12" id="KW-0446">Lipid-binding</keyword>
<evidence type="ECO:0000256" key="5">
    <source>
        <dbReference type="ARBA" id="ARBA00022692"/>
    </source>
</evidence>
<feature type="transmembrane region" description="Helical" evidence="15">
    <location>
        <begin position="53"/>
        <end position="72"/>
    </location>
</feature>
<name>A0AAE1KJ45_PETCI</name>
<dbReference type="FunFam" id="2.60.40.150:FF:000155">
    <property type="entry name" value="extended synaptotagmin-2 isoform X1"/>
    <property type="match status" value="1"/>
</dbReference>
<evidence type="ECO:0000256" key="8">
    <source>
        <dbReference type="ARBA" id="ARBA00022824"/>
    </source>
</evidence>
<evidence type="ECO:0000256" key="10">
    <source>
        <dbReference type="ARBA" id="ARBA00022989"/>
    </source>
</evidence>
<evidence type="ECO:0000256" key="14">
    <source>
        <dbReference type="SAM" id="MobiDB-lite"/>
    </source>
</evidence>
<dbReference type="InterPro" id="IPR000008">
    <property type="entry name" value="C2_dom"/>
</dbReference>
<comment type="similarity">
    <text evidence="3">Belongs to the extended synaptotagmin family.</text>
</comment>
<dbReference type="Gene3D" id="2.60.40.150">
    <property type="entry name" value="C2 domain"/>
    <property type="match status" value="3"/>
</dbReference>
<dbReference type="CDD" id="cd08391">
    <property type="entry name" value="C2A_C2C_Synaptotagmin_like"/>
    <property type="match status" value="1"/>
</dbReference>
<evidence type="ECO:0000256" key="1">
    <source>
        <dbReference type="ARBA" id="ARBA00004202"/>
    </source>
</evidence>
<dbReference type="AlphaFoldDB" id="A0AAE1KJ45"/>
<evidence type="ECO:0000256" key="7">
    <source>
        <dbReference type="ARBA" id="ARBA00022737"/>
    </source>
</evidence>
<dbReference type="CDD" id="cd21670">
    <property type="entry name" value="SMP_ESyt"/>
    <property type="match status" value="1"/>
</dbReference>
<dbReference type="InterPro" id="IPR035892">
    <property type="entry name" value="C2_domain_sf"/>
</dbReference>
<evidence type="ECO:0000259" key="16">
    <source>
        <dbReference type="PROSITE" id="PS50004"/>
    </source>
</evidence>
<evidence type="ECO:0000256" key="6">
    <source>
        <dbReference type="ARBA" id="ARBA00022723"/>
    </source>
</evidence>
<dbReference type="Pfam" id="PF17047">
    <property type="entry name" value="SMP_LBD"/>
    <property type="match status" value="1"/>
</dbReference>
<dbReference type="SUPFAM" id="SSF49562">
    <property type="entry name" value="C2 domain (Calcium/lipid-binding domain, CaLB)"/>
    <property type="match status" value="3"/>
</dbReference>
<proteinExistence type="inferred from homology"/>
<sequence length="846" mass="95245">MSSEPEKITDVAEVAEVAEDVAEDVGHAYGVWFKRYMNIFCRRFFEWLMVFTFGYYNISFGWLMAPLFFLVLREKRAKEKKVKFDIIKSIANADEKDILQEIQRFSNLPSWVTFPDMERVEWLNKIIRQLWTYAGHYVHDLCKFTIEPSIRQALEEYKLNGFKFEKIILGDTPFRLSGVKVYDDTSRHEIIMDMDFAYAGDCKFEVSVSKFKMGIKDLQISGRMRVVMKPLVRQIPLVGGLQVFFLNNPDVDFNLIGLADVFDMPGLSDILRSIVVEQIAHMMVLPNRYPIQLVEDINTAELKCPQPAGVLRIQVIEAHNLMKKDVGLMGMGKSDPYCILRLGAQKFQTKTINNTINPKWDFCCEFLTDAIRSQELDFEVFDEDDTIGKDDKLGRANLDVHEIWKSGDVDMWVPLSEAKSGRIHVRATWLDLNETASSLDLQLEEIRALQANTKNPLHSAVLMVWIDSAKKLNNIPDPFVRLLVGNSQKETTVRQRTNDPVFEEGFTFLVRNPRTQELKIEVIDHKTSVVQGRIEVDLNVLLKERNLEVLNEDYSLSGASGGLATLKVNLNLRILKTALKKDDGDGGPKETGEAGVDTPAALPEPTPPTPSPQPSVTTPKPPPPATPAPPEAPSVVTSPAPMKEAGGSEGTGVRDKEVTSDEAVTKEVLNEGTEEVITPAATIVTQATPPPQPQLSDSNQLRHRGPDPAGMHGLGRIELSVKYGPRSNLVIVVHQITNLPVEEDGELPDPYVKLYLLPDRSKDSKRKTDVIKDSCNPKYDERFEYALPPNDLTNRTLEVNIVNKKGLRFLQRSPTMGQVLLDCGLLDDEKVTQWYDLAPATDEDEE</sequence>
<keyword evidence="8" id="KW-0256">Endoplasmic reticulum</keyword>
<dbReference type="Pfam" id="PF00168">
    <property type="entry name" value="C2"/>
    <property type="match status" value="3"/>
</dbReference>
<dbReference type="GO" id="GO:0035091">
    <property type="term" value="F:phosphatidylinositol binding"/>
    <property type="evidence" value="ECO:0007669"/>
    <property type="project" value="TreeGrafter"/>
</dbReference>
<evidence type="ECO:0000256" key="15">
    <source>
        <dbReference type="SAM" id="Phobius"/>
    </source>
</evidence>
<feature type="compositionally biased region" description="Pro residues" evidence="14">
    <location>
        <begin position="602"/>
        <end position="632"/>
    </location>
</feature>
<feature type="region of interest" description="Disordered" evidence="14">
    <location>
        <begin position="580"/>
        <end position="713"/>
    </location>
</feature>
<dbReference type="GO" id="GO:0008429">
    <property type="term" value="F:phosphatidylethanolamine binding"/>
    <property type="evidence" value="ECO:0007669"/>
    <property type="project" value="TreeGrafter"/>
</dbReference>
<dbReference type="GO" id="GO:0061817">
    <property type="term" value="P:endoplasmic reticulum-plasma membrane tethering"/>
    <property type="evidence" value="ECO:0007669"/>
    <property type="project" value="InterPro"/>
</dbReference>
<dbReference type="GO" id="GO:0005544">
    <property type="term" value="F:calcium-dependent phospholipid binding"/>
    <property type="evidence" value="ECO:0007669"/>
    <property type="project" value="TreeGrafter"/>
</dbReference>
<keyword evidence="7" id="KW-0677">Repeat</keyword>
<comment type="subcellular location">
    <subcellularLocation>
        <location evidence="1">Cell membrane</location>
        <topology evidence="1">Peripheral membrane protein</topology>
    </subcellularLocation>
    <subcellularLocation>
        <location evidence="2">Endoplasmic reticulum membrane</location>
        <topology evidence="2">Multi-pass membrane protein</topology>
    </subcellularLocation>
</comment>
<reference evidence="18" key="1">
    <citation type="submission" date="2023-10" db="EMBL/GenBank/DDBJ databases">
        <title>Genome assemblies of two species of porcelain crab, Petrolisthes cinctipes and Petrolisthes manimaculis (Anomura: Porcellanidae).</title>
        <authorList>
            <person name="Angst P."/>
        </authorList>
    </citation>
    <scope>NUCLEOTIDE SEQUENCE</scope>
    <source>
        <strain evidence="18">PB745_01</strain>
        <tissue evidence="18">Gill</tissue>
    </source>
</reference>
<organism evidence="18 19">
    <name type="scientific">Petrolisthes cinctipes</name>
    <name type="common">Flat porcelain crab</name>
    <dbReference type="NCBI Taxonomy" id="88211"/>
    <lineage>
        <taxon>Eukaryota</taxon>
        <taxon>Metazoa</taxon>
        <taxon>Ecdysozoa</taxon>
        <taxon>Arthropoda</taxon>
        <taxon>Crustacea</taxon>
        <taxon>Multicrustacea</taxon>
        <taxon>Malacostraca</taxon>
        <taxon>Eumalacostraca</taxon>
        <taxon>Eucarida</taxon>
        <taxon>Decapoda</taxon>
        <taxon>Pleocyemata</taxon>
        <taxon>Anomura</taxon>
        <taxon>Galatheoidea</taxon>
        <taxon>Porcellanidae</taxon>
        <taxon>Petrolisthes</taxon>
    </lineage>
</organism>
<evidence type="ECO:0000256" key="11">
    <source>
        <dbReference type="ARBA" id="ARBA00023055"/>
    </source>
</evidence>